<reference evidence="2" key="1">
    <citation type="submission" date="2017-10" db="EMBL/GenBank/DDBJ databases">
        <title>Campylobacter species from seals.</title>
        <authorList>
            <person name="Gilbert M.J."/>
            <person name="Zomer A.L."/>
            <person name="Timmerman A.J."/>
            <person name="Duim B."/>
            <person name="Wagenaar J.A."/>
        </authorList>
    </citation>
    <scope>NUCLEOTIDE SEQUENCE [LARGE SCALE GENOMIC DNA]</scope>
    <source>
        <strain evidence="2">17S00004-5</strain>
    </source>
</reference>
<dbReference type="AlphaFoldDB" id="A0A2P8R228"/>
<dbReference type="Pfam" id="PF02082">
    <property type="entry name" value="Rrf2"/>
    <property type="match status" value="1"/>
</dbReference>
<dbReference type="InterPro" id="IPR036388">
    <property type="entry name" value="WH-like_DNA-bd_sf"/>
</dbReference>
<dbReference type="Gene3D" id="1.10.10.10">
    <property type="entry name" value="Winged helix-like DNA-binding domain superfamily/Winged helix DNA-binding domain"/>
    <property type="match status" value="1"/>
</dbReference>
<name>A0A2P8R228_9BACT</name>
<dbReference type="PROSITE" id="PS51197">
    <property type="entry name" value="HTH_RRF2_2"/>
    <property type="match status" value="1"/>
</dbReference>
<organism evidence="1 2">
    <name type="scientific">Campylobacter blaseri</name>
    <dbReference type="NCBI Taxonomy" id="2042961"/>
    <lineage>
        <taxon>Bacteria</taxon>
        <taxon>Pseudomonadati</taxon>
        <taxon>Campylobacterota</taxon>
        <taxon>Epsilonproteobacteria</taxon>
        <taxon>Campylobacterales</taxon>
        <taxon>Campylobacteraceae</taxon>
        <taxon>Campylobacter</taxon>
    </lineage>
</organism>
<dbReference type="GO" id="GO:0003700">
    <property type="term" value="F:DNA-binding transcription factor activity"/>
    <property type="evidence" value="ECO:0007669"/>
    <property type="project" value="TreeGrafter"/>
</dbReference>
<dbReference type="RefSeq" id="WP_106870144.1">
    <property type="nucleotide sequence ID" value="NZ_CP053841.1"/>
</dbReference>
<dbReference type="SUPFAM" id="SSF46785">
    <property type="entry name" value="Winged helix' DNA-binding domain"/>
    <property type="match status" value="1"/>
</dbReference>
<dbReference type="PANTHER" id="PTHR33221:SF15">
    <property type="entry name" value="HTH-TYPE TRANSCRIPTIONAL REGULATOR YWGB-RELATED"/>
    <property type="match status" value="1"/>
</dbReference>
<evidence type="ECO:0000313" key="2">
    <source>
        <dbReference type="Proteomes" id="UP000240535"/>
    </source>
</evidence>
<gene>
    <name evidence="1" type="ORF">CQ405_02165</name>
</gene>
<dbReference type="NCBIfam" id="TIGR00738">
    <property type="entry name" value="rrf2_super"/>
    <property type="match status" value="1"/>
</dbReference>
<comment type="caution">
    <text evidence="1">The sequence shown here is derived from an EMBL/GenBank/DDBJ whole genome shotgun (WGS) entry which is preliminary data.</text>
</comment>
<dbReference type="OrthoDB" id="9800519at2"/>
<proteinExistence type="predicted"/>
<protein>
    <submittedName>
        <fullName evidence="1">Transcriptional regulator</fullName>
    </submittedName>
</protein>
<dbReference type="InterPro" id="IPR036390">
    <property type="entry name" value="WH_DNA-bd_sf"/>
</dbReference>
<sequence>MLFTKASEYALLSLIYLAQKDSAQGVEVIANELNISKSFLAKILQNMAKEGILKSTRGVNGGFELAHKPKDINLKDIVLHAEKHPTSVFECSSSRGDCPSDQGEFCKIWKMFNTLQIKVDEFLETITLQDIIIKKEF</sequence>
<dbReference type="PANTHER" id="PTHR33221">
    <property type="entry name" value="WINGED HELIX-TURN-HELIX TRANSCRIPTIONAL REGULATOR, RRF2 FAMILY"/>
    <property type="match status" value="1"/>
</dbReference>
<accession>A0A2P8R228</accession>
<dbReference type="EMBL" id="PDHH01000002">
    <property type="protein sequence ID" value="PSM52554.1"/>
    <property type="molecule type" value="Genomic_DNA"/>
</dbReference>
<dbReference type="Proteomes" id="UP000240535">
    <property type="component" value="Unassembled WGS sequence"/>
</dbReference>
<keyword evidence="2" id="KW-1185">Reference proteome</keyword>
<dbReference type="GO" id="GO:0005829">
    <property type="term" value="C:cytosol"/>
    <property type="evidence" value="ECO:0007669"/>
    <property type="project" value="TreeGrafter"/>
</dbReference>
<evidence type="ECO:0000313" key="1">
    <source>
        <dbReference type="EMBL" id="PSM52554.1"/>
    </source>
</evidence>
<dbReference type="InterPro" id="IPR000944">
    <property type="entry name" value="Tscrpt_reg_Rrf2"/>
</dbReference>